<name>A0A4T2BUI4_9MICO</name>
<evidence type="ECO:0000313" key="1">
    <source>
        <dbReference type="EMBL" id="TIH35137.1"/>
    </source>
</evidence>
<evidence type="ECO:0000313" key="2">
    <source>
        <dbReference type="Proteomes" id="UP000306192"/>
    </source>
</evidence>
<proteinExistence type="predicted"/>
<reference evidence="1 2" key="1">
    <citation type="journal article" date="2019" name="Microorganisms">
        <title>Systematic Affiliation and Genome Analysis of Subtercola vilae DB165(T) with Particular Emphasis on Cold Adaptation of an Isolate from a High-Altitude Cold Volcano Lake.</title>
        <authorList>
            <person name="Villalobos A.S."/>
            <person name="Wiese J."/>
            <person name="Imhoff J.F."/>
            <person name="Dorador C."/>
            <person name="Keller A."/>
            <person name="Hentschel U."/>
        </authorList>
    </citation>
    <scope>NUCLEOTIDE SEQUENCE [LARGE SCALE GENOMIC DNA]</scope>
    <source>
        <strain evidence="1 2">DB165</strain>
    </source>
</reference>
<dbReference type="EMBL" id="QYRT01000021">
    <property type="protein sequence ID" value="TIH35137.1"/>
    <property type="molecule type" value="Genomic_DNA"/>
</dbReference>
<sequence length="100" mass="9763">MGGAAEFAAGGASAVAPGVGAENVVPDGINLWMPVADERAAMVALAASGIRVAAGSSFRAGPSDDGHSELGQQYVRITAGAVRGDVEEVAALLAAASRQA</sequence>
<gene>
    <name evidence="1" type="ORF">D4765_11405</name>
</gene>
<keyword evidence="2" id="KW-1185">Reference proteome</keyword>
<protein>
    <submittedName>
        <fullName evidence="1">Uncharacterized protein</fullName>
    </submittedName>
</protein>
<dbReference type="Proteomes" id="UP000306192">
    <property type="component" value="Unassembled WGS sequence"/>
</dbReference>
<comment type="caution">
    <text evidence="1">The sequence shown here is derived from an EMBL/GenBank/DDBJ whole genome shotgun (WGS) entry which is preliminary data.</text>
</comment>
<dbReference type="AlphaFoldDB" id="A0A4T2BUI4"/>
<organism evidence="1 2">
    <name type="scientific">Subtercola vilae</name>
    <dbReference type="NCBI Taxonomy" id="2056433"/>
    <lineage>
        <taxon>Bacteria</taxon>
        <taxon>Bacillati</taxon>
        <taxon>Actinomycetota</taxon>
        <taxon>Actinomycetes</taxon>
        <taxon>Micrococcales</taxon>
        <taxon>Microbacteriaceae</taxon>
        <taxon>Subtercola</taxon>
    </lineage>
</organism>
<accession>A0A4T2BUI4</accession>